<dbReference type="Gene3D" id="3.40.50.2300">
    <property type="match status" value="1"/>
</dbReference>
<dbReference type="CDD" id="cd06170">
    <property type="entry name" value="LuxR_C_like"/>
    <property type="match status" value="1"/>
</dbReference>
<evidence type="ECO:0000313" key="9">
    <source>
        <dbReference type="Proteomes" id="UP001589619"/>
    </source>
</evidence>
<name>A0ABV5W152_9BACL</name>
<dbReference type="PANTHER" id="PTHR43214">
    <property type="entry name" value="TWO-COMPONENT RESPONSE REGULATOR"/>
    <property type="match status" value="1"/>
</dbReference>
<organism evidence="8 9">
    <name type="scientific">Paenibacillus hodogayensis</name>
    <dbReference type="NCBI Taxonomy" id="279208"/>
    <lineage>
        <taxon>Bacteria</taxon>
        <taxon>Bacillati</taxon>
        <taxon>Bacillota</taxon>
        <taxon>Bacilli</taxon>
        <taxon>Bacillales</taxon>
        <taxon>Paenibacillaceae</taxon>
        <taxon>Paenibacillus</taxon>
    </lineage>
</organism>
<keyword evidence="4" id="KW-0804">Transcription</keyword>
<protein>
    <submittedName>
        <fullName evidence="8">Response regulator</fullName>
    </submittedName>
</protein>
<evidence type="ECO:0000256" key="4">
    <source>
        <dbReference type="ARBA" id="ARBA00023163"/>
    </source>
</evidence>
<feature type="domain" description="Response regulatory" evidence="7">
    <location>
        <begin position="5"/>
        <end position="121"/>
    </location>
</feature>
<dbReference type="SUPFAM" id="SSF52172">
    <property type="entry name" value="CheY-like"/>
    <property type="match status" value="1"/>
</dbReference>
<accession>A0ABV5W152</accession>
<evidence type="ECO:0000259" key="7">
    <source>
        <dbReference type="PROSITE" id="PS50110"/>
    </source>
</evidence>
<dbReference type="InterPro" id="IPR000792">
    <property type="entry name" value="Tscrpt_reg_LuxR_C"/>
</dbReference>
<evidence type="ECO:0000256" key="2">
    <source>
        <dbReference type="ARBA" id="ARBA00023015"/>
    </source>
</evidence>
<dbReference type="Proteomes" id="UP001589619">
    <property type="component" value="Unassembled WGS sequence"/>
</dbReference>
<gene>
    <name evidence="8" type="ORF">ACFFNY_22015</name>
</gene>
<dbReference type="PROSITE" id="PS50110">
    <property type="entry name" value="RESPONSE_REGULATORY"/>
    <property type="match status" value="1"/>
</dbReference>
<sequence>MNDIRVLLVEDDADWRRGLSDYLSAEPGICVIAVAGTKEEAAQAIQEQEYDVVLMDIMLADEVAGIGLAQEVLLRGGAKVLMLTSMELKELMFDSFRAGAADYLIKSDFERIPAAIRDAHRNESPISAAAAAQMREEFRRLKQVEQTYKKKELQSKITPSELQVLEMIDKGMTQTAIADKLVVSIRTIKVHVGNILKKLGGGSSKEAAYKAREMGLFEGEDPERDR</sequence>
<dbReference type="CDD" id="cd17535">
    <property type="entry name" value="REC_NarL-like"/>
    <property type="match status" value="1"/>
</dbReference>
<keyword evidence="9" id="KW-1185">Reference proteome</keyword>
<evidence type="ECO:0000259" key="6">
    <source>
        <dbReference type="PROSITE" id="PS50043"/>
    </source>
</evidence>
<keyword evidence="1 5" id="KW-0597">Phosphoprotein</keyword>
<feature type="modified residue" description="4-aspartylphosphate" evidence="5">
    <location>
        <position position="56"/>
    </location>
</feature>
<dbReference type="Pfam" id="PF00072">
    <property type="entry name" value="Response_reg"/>
    <property type="match status" value="1"/>
</dbReference>
<comment type="caution">
    <text evidence="8">The sequence shown here is derived from an EMBL/GenBank/DDBJ whole genome shotgun (WGS) entry which is preliminary data.</text>
</comment>
<dbReference type="PRINTS" id="PR00038">
    <property type="entry name" value="HTHLUXR"/>
</dbReference>
<dbReference type="InterPro" id="IPR039420">
    <property type="entry name" value="WalR-like"/>
</dbReference>
<dbReference type="InterPro" id="IPR058245">
    <property type="entry name" value="NreC/VraR/RcsB-like_REC"/>
</dbReference>
<dbReference type="Pfam" id="PF00196">
    <property type="entry name" value="GerE"/>
    <property type="match status" value="1"/>
</dbReference>
<evidence type="ECO:0000256" key="3">
    <source>
        <dbReference type="ARBA" id="ARBA00023125"/>
    </source>
</evidence>
<evidence type="ECO:0000256" key="5">
    <source>
        <dbReference type="PROSITE-ProRule" id="PRU00169"/>
    </source>
</evidence>
<dbReference type="PANTHER" id="PTHR43214:SF43">
    <property type="entry name" value="TWO-COMPONENT RESPONSE REGULATOR"/>
    <property type="match status" value="1"/>
</dbReference>
<reference evidence="8 9" key="1">
    <citation type="submission" date="2024-09" db="EMBL/GenBank/DDBJ databases">
        <authorList>
            <person name="Sun Q."/>
            <person name="Mori K."/>
        </authorList>
    </citation>
    <scope>NUCLEOTIDE SEQUENCE [LARGE SCALE GENOMIC DNA]</scope>
    <source>
        <strain evidence="8 9">JCM 12520</strain>
    </source>
</reference>
<proteinExistence type="predicted"/>
<dbReference type="InterPro" id="IPR001789">
    <property type="entry name" value="Sig_transdc_resp-reg_receiver"/>
</dbReference>
<keyword evidence="3" id="KW-0238">DNA-binding</keyword>
<dbReference type="PROSITE" id="PS50043">
    <property type="entry name" value="HTH_LUXR_2"/>
    <property type="match status" value="1"/>
</dbReference>
<dbReference type="SMART" id="SM00448">
    <property type="entry name" value="REC"/>
    <property type="match status" value="1"/>
</dbReference>
<evidence type="ECO:0000256" key="1">
    <source>
        <dbReference type="ARBA" id="ARBA00022553"/>
    </source>
</evidence>
<keyword evidence="2" id="KW-0805">Transcription regulation</keyword>
<dbReference type="EMBL" id="JBHMAG010000014">
    <property type="protein sequence ID" value="MFB9754255.1"/>
    <property type="molecule type" value="Genomic_DNA"/>
</dbReference>
<feature type="domain" description="HTH luxR-type" evidence="6">
    <location>
        <begin position="150"/>
        <end position="215"/>
    </location>
</feature>
<evidence type="ECO:0000313" key="8">
    <source>
        <dbReference type="EMBL" id="MFB9754255.1"/>
    </source>
</evidence>
<dbReference type="SMART" id="SM00421">
    <property type="entry name" value="HTH_LUXR"/>
    <property type="match status" value="1"/>
</dbReference>
<dbReference type="RefSeq" id="WP_344913966.1">
    <property type="nucleotide sequence ID" value="NZ_BAAAYO010000013.1"/>
</dbReference>
<dbReference type="InterPro" id="IPR011006">
    <property type="entry name" value="CheY-like_superfamily"/>
</dbReference>